<protein>
    <recommendedName>
        <fullName evidence="3">Beta-lactamase family protein</fullName>
    </recommendedName>
</protein>
<evidence type="ECO:0000313" key="2">
    <source>
        <dbReference type="Proteomes" id="UP000247591"/>
    </source>
</evidence>
<organism evidence="1 2">
    <name type="scientific">Williamsia limnetica</name>
    <dbReference type="NCBI Taxonomy" id="882452"/>
    <lineage>
        <taxon>Bacteria</taxon>
        <taxon>Bacillati</taxon>
        <taxon>Actinomycetota</taxon>
        <taxon>Actinomycetes</taxon>
        <taxon>Mycobacteriales</taxon>
        <taxon>Nocardiaceae</taxon>
        <taxon>Williamsia</taxon>
    </lineage>
</organism>
<dbReference type="EMBL" id="QJSP01000014">
    <property type="protein sequence ID" value="PYE13939.1"/>
    <property type="molecule type" value="Genomic_DNA"/>
</dbReference>
<dbReference type="InterPro" id="IPR012338">
    <property type="entry name" value="Beta-lactam/transpept-like"/>
</dbReference>
<dbReference type="Gene3D" id="3.40.710.10">
    <property type="entry name" value="DD-peptidase/beta-lactamase superfamily"/>
    <property type="match status" value="1"/>
</dbReference>
<dbReference type="SUPFAM" id="SSF56601">
    <property type="entry name" value="beta-lactamase/transpeptidase-like"/>
    <property type="match status" value="1"/>
</dbReference>
<dbReference type="OrthoDB" id="4981298at2"/>
<evidence type="ECO:0000313" key="1">
    <source>
        <dbReference type="EMBL" id="PYE13939.1"/>
    </source>
</evidence>
<dbReference type="RefSeq" id="WP_110471597.1">
    <property type="nucleotide sequence ID" value="NZ_QJSP01000014.1"/>
</dbReference>
<name>A0A318REV0_WILLI</name>
<gene>
    <name evidence="1" type="ORF">DFR67_11433</name>
</gene>
<accession>A0A318REV0</accession>
<sequence>MARYTLHEVAEAGVKADAGHTMPARFVFAVPSARTVVAASLIAAQVLVAASVGAVVCGPVGADAPRPAANSLLVAPSGPMSGDYPFAALTAAQAAATGVGGLDLDVGILDLRTGVSAFSTSAPVPMFAASLAKVILIVDVVDRRREEGLPVGDTDLELMRRALGPSDDLAMNELWTRFDGQGAAPRVSTRLGLSGTAAPADPTYWGQMLITAADLTAVYRHILTMPNADRDLIIGALAAAPAVATDGFAQDFGLLGPRTVGIAVAKQGWMCCGEDGRTAYLHSAGLVGDDGRFVVVLLSRQQFEQDWQLQKDRLSAVADAVHDVLDTAATMH</sequence>
<comment type="caution">
    <text evidence="1">The sequence shown here is derived from an EMBL/GenBank/DDBJ whole genome shotgun (WGS) entry which is preliminary data.</text>
</comment>
<reference evidence="1 2" key="1">
    <citation type="submission" date="2018-06" db="EMBL/GenBank/DDBJ databases">
        <title>Genomic Encyclopedia of Type Strains, Phase IV (KMG-IV): sequencing the most valuable type-strain genomes for metagenomic binning, comparative biology and taxonomic classification.</title>
        <authorList>
            <person name="Goeker M."/>
        </authorList>
    </citation>
    <scope>NUCLEOTIDE SEQUENCE [LARGE SCALE GENOMIC DNA]</scope>
    <source>
        <strain evidence="1 2">DSM 45521</strain>
    </source>
</reference>
<proteinExistence type="predicted"/>
<dbReference type="Proteomes" id="UP000247591">
    <property type="component" value="Unassembled WGS sequence"/>
</dbReference>
<keyword evidence="2" id="KW-1185">Reference proteome</keyword>
<evidence type="ECO:0008006" key="3">
    <source>
        <dbReference type="Google" id="ProtNLM"/>
    </source>
</evidence>
<dbReference type="AlphaFoldDB" id="A0A318REV0"/>